<evidence type="ECO:0000313" key="1">
    <source>
        <dbReference type="EMBL" id="KAE9598636.1"/>
    </source>
</evidence>
<protein>
    <submittedName>
        <fullName evidence="1">Uncharacterized protein</fullName>
    </submittedName>
</protein>
<name>A0A6A4NYH5_LUPAL</name>
<keyword evidence="2" id="KW-1185">Reference proteome</keyword>
<reference evidence="2" key="1">
    <citation type="journal article" date="2020" name="Nat. Commun.">
        <title>Genome sequence of the cluster root forming white lupin.</title>
        <authorList>
            <person name="Hufnagel B."/>
            <person name="Marques A."/>
            <person name="Soriano A."/>
            <person name="Marques L."/>
            <person name="Divol F."/>
            <person name="Doumas P."/>
            <person name="Sallet E."/>
            <person name="Mancinotti D."/>
            <person name="Carrere S."/>
            <person name="Marande W."/>
            <person name="Arribat S."/>
            <person name="Keller J."/>
            <person name="Huneau C."/>
            <person name="Blein T."/>
            <person name="Aime D."/>
            <person name="Laguerre M."/>
            <person name="Taylor J."/>
            <person name="Schubert V."/>
            <person name="Nelson M."/>
            <person name="Geu-Flores F."/>
            <person name="Crespi M."/>
            <person name="Gallardo-Guerrero K."/>
            <person name="Delaux P.-M."/>
            <person name="Salse J."/>
            <person name="Berges H."/>
            <person name="Guyot R."/>
            <person name="Gouzy J."/>
            <person name="Peret B."/>
        </authorList>
    </citation>
    <scope>NUCLEOTIDE SEQUENCE [LARGE SCALE GENOMIC DNA]</scope>
    <source>
        <strain evidence="2">cv. Amiga</strain>
    </source>
</reference>
<sequence>MKTHTLIQVPQTIIFPMRTLKFKHLVLSCENLDNNIKGNNKICHLIIILYFCVSLLKIKNLSYCWPN</sequence>
<accession>A0A6A4NYH5</accession>
<comment type="caution">
    <text evidence="1">The sequence shown here is derived from an EMBL/GenBank/DDBJ whole genome shotgun (WGS) entry which is preliminary data.</text>
</comment>
<dbReference type="EMBL" id="WOCE01000015">
    <property type="protein sequence ID" value="KAE9598636.1"/>
    <property type="molecule type" value="Genomic_DNA"/>
</dbReference>
<proteinExistence type="predicted"/>
<dbReference type="Proteomes" id="UP000447434">
    <property type="component" value="Chromosome 15"/>
</dbReference>
<dbReference type="AlphaFoldDB" id="A0A6A4NYH5"/>
<evidence type="ECO:0000313" key="2">
    <source>
        <dbReference type="Proteomes" id="UP000447434"/>
    </source>
</evidence>
<organism evidence="1 2">
    <name type="scientific">Lupinus albus</name>
    <name type="common">White lupine</name>
    <name type="synonym">Lupinus termis</name>
    <dbReference type="NCBI Taxonomy" id="3870"/>
    <lineage>
        <taxon>Eukaryota</taxon>
        <taxon>Viridiplantae</taxon>
        <taxon>Streptophyta</taxon>
        <taxon>Embryophyta</taxon>
        <taxon>Tracheophyta</taxon>
        <taxon>Spermatophyta</taxon>
        <taxon>Magnoliopsida</taxon>
        <taxon>eudicotyledons</taxon>
        <taxon>Gunneridae</taxon>
        <taxon>Pentapetalae</taxon>
        <taxon>rosids</taxon>
        <taxon>fabids</taxon>
        <taxon>Fabales</taxon>
        <taxon>Fabaceae</taxon>
        <taxon>Papilionoideae</taxon>
        <taxon>50 kb inversion clade</taxon>
        <taxon>genistoids sensu lato</taxon>
        <taxon>core genistoids</taxon>
        <taxon>Genisteae</taxon>
        <taxon>Lupinus</taxon>
    </lineage>
</organism>
<gene>
    <name evidence="1" type="ORF">Lalb_Chr15g0083091</name>
</gene>